<dbReference type="PANTHER" id="PTHR21666:SF270">
    <property type="entry name" value="MUREIN HYDROLASE ACTIVATOR ENVC"/>
    <property type="match status" value="1"/>
</dbReference>
<sequence>MTLDTRRPAPPARRRPLSRLVAAVTLAAGILAVDVLRGESAAAVDYPTWDDVLAARSSEATKQAEVDRIQSLIGQLQSEVEAAQAFAVQKADEYSAAQDAYDLASFRAGELAGQAEEARARADASNKQAGLLITQFTRAGGADLTLNLIVAGDESDDLLYQLGAMSQLSQKTGQLYEQATQDRNTADSLTDQAVVAEAALGDLKVAAELAFAEATAAQERVEAALAEQQAQGAVLAEQLEALNAATAKTEVEYEKGVEERRKAEEARLAAEAAARAAAAAAAAEAAGAGGGPGPSVNGWSSPFPGARVTDEFGSRFHPIFHEWRLHAGIDLGYSGGRTCGAPVYAAAAGTVIQASYNGGLGNSVTISHGGGLTTVYGHNSSLNVGRGQDVGGGEIIAYAGTTGSSTGCHVHFETRVNGSPQNPRNYVGF</sequence>
<keyword evidence="1" id="KW-0175">Coiled coil</keyword>
<evidence type="ECO:0000256" key="1">
    <source>
        <dbReference type="SAM" id="Coils"/>
    </source>
</evidence>
<dbReference type="Pfam" id="PF01551">
    <property type="entry name" value="Peptidase_M23"/>
    <property type="match status" value="1"/>
</dbReference>
<dbReference type="InterPro" id="IPR050570">
    <property type="entry name" value="Cell_wall_metabolism_enzyme"/>
</dbReference>
<protein>
    <submittedName>
        <fullName evidence="3">Peptidoglycan DD-metalloendopeptidase family protein</fullName>
    </submittedName>
</protein>
<evidence type="ECO:0000259" key="2">
    <source>
        <dbReference type="Pfam" id="PF01551"/>
    </source>
</evidence>
<accession>A0ABT2GWL0</accession>
<name>A0ABT2GWL0_9MICO</name>
<dbReference type="Gene3D" id="2.70.70.10">
    <property type="entry name" value="Glucose Permease (Domain IIA)"/>
    <property type="match status" value="1"/>
</dbReference>
<reference evidence="3" key="1">
    <citation type="submission" date="2022-08" db="EMBL/GenBank/DDBJ databases">
        <authorList>
            <person name="Deng Y."/>
            <person name="Han X.-F."/>
            <person name="Zhang Y.-Q."/>
        </authorList>
    </citation>
    <scope>NUCLEOTIDE SEQUENCE</scope>
    <source>
        <strain evidence="3">CPCC 203386</strain>
    </source>
</reference>
<keyword evidence="4" id="KW-1185">Reference proteome</keyword>
<evidence type="ECO:0000313" key="4">
    <source>
        <dbReference type="Proteomes" id="UP001165586"/>
    </source>
</evidence>
<dbReference type="InterPro" id="IPR011055">
    <property type="entry name" value="Dup_hybrid_motif"/>
</dbReference>
<dbReference type="PANTHER" id="PTHR21666">
    <property type="entry name" value="PEPTIDASE-RELATED"/>
    <property type="match status" value="1"/>
</dbReference>
<organism evidence="3 4">
    <name type="scientific">Herbiconiux daphne</name>
    <dbReference type="NCBI Taxonomy" id="2970914"/>
    <lineage>
        <taxon>Bacteria</taxon>
        <taxon>Bacillati</taxon>
        <taxon>Actinomycetota</taxon>
        <taxon>Actinomycetes</taxon>
        <taxon>Micrococcales</taxon>
        <taxon>Microbacteriaceae</taxon>
        <taxon>Herbiconiux</taxon>
    </lineage>
</organism>
<comment type="caution">
    <text evidence="3">The sequence shown here is derived from an EMBL/GenBank/DDBJ whole genome shotgun (WGS) entry which is preliminary data.</text>
</comment>
<dbReference type="SUPFAM" id="SSF51261">
    <property type="entry name" value="Duplicated hybrid motif"/>
    <property type="match status" value="1"/>
</dbReference>
<evidence type="ECO:0000313" key="3">
    <source>
        <dbReference type="EMBL" id="MCS5732337.1"/>
    </source>
</evidence>
<dbReference type="Proteomes" id="UP001165586">
    <property type="component" value="Unassembled WGS sequence"/>
</dbReference>
<feature type="domain" description="M23ase beta-sheet core" evidence="2">
    <location>
        <begin position="325"/>
        <end position="423"/>
    </location>
</feature>
<gene>
    <name evidence="3" type="ORF">N1032_01090</name>
</gene>
<feature type="coiled-coil region" evidence="1">
    <location>
        <begin position="209"/>
        <end position="245"/>
    </location>
</feature>
<dbReference type="CDD" id="cd12797">
    <property type="entry name" value="M23_peptidase"/>
    <property type="match status" value="1"/>
</dbReference>
<dbReference type="EMBL" id="JANLCJ010000001">
    <property type="protein sequence ID" value="MCS5732337.1"/>
    <property type="molecule type" value="Genomic_DNA"/>
</dbReference>
<dbReference type="InterPro" id="IPR016047">
    <property type="entry name" value="M23ase_b-sheet_dom"/>
</dbReference>
<proteinExistence type="predicted"/>
<dbReference type="RefSeq" id="WP_259536924.1">
    <property type="nucleotide sequence ID" value="NZ_JANLCJ010000001.1"/>
</dbReference>